<sequence>MPRRSVSRDLKARIPILYYNQGLSVKNICEVLGVKKTLVYQTLVYSRTYGTHYNPHISLAGRRRKLGRTDVDFIYHLLQRRHCMYLNELQEELATQRGLFASIPTLLRTLRRLHFSNKSVSARALERNDLQRSAFMNRIADEVPDPEMLMFIDEAARNRHTSGRRKGWSLIGRRCVQRRCFVRGQRYSILPVLTLDGIIAHDVIQGSVTSESFVQFLREFVVPLTNPYPGPRSVLILDNCSIHHAEEVRQLMEDEASCRLIFLPPYSPDLNPIEQAFSAIKAYLRRHWHDMSVSVIDRACHNITPQAAWGFFKASGYVI</sequence>
<dbReference type="InterPro" id="IPR009057">
    <property type="entry name" value="Homeodomain-like_sf"/>
</dbReference>
<dbReference type="PANTHER" id="PTHR46564">
    <property type="entry name" value="TRANSPOSASE"/>
    <property type="match status" value="1"/>
</dbReference>
<evidence type="ECO:0000313" key="3">
    <source>
        <dbReference type="Proteomes" id="UP001063166"/>
    </source>
</evidence>
<dbReference type="SUPFAM" id="SSF46689">
    <property type="entry name" value="Homeodomain-like"/>
    <property type="match status" value="1"/>
</dbReference>
<dbReference type="PANTHER" id="PTHR46564:SF1">
    <property type="entry name" value="TRANSPOSASE"/>
    <property type="match status" value="1"/>
</dbReference>
<evidence type="ECO:0000313" key="2">
    <source>
        <dbReference type="EMBL" id="GLB42730.1"/>
    </source>
</evidence>
<dbReference type="InterPro" id="IPR038717">
    <property type="entry name" value="Tc1-like_DDE_dom"/>
</dbReference>
<dbReference type="Gene3D" id="3.30.420.10">
    <property type="entry name" value="Ribonuclease H-like superfamily/Ribonuclease H"/>
    <property type="match status" value="1"/>
</dbReference>
<evidence type="ECO:0000259" key="1">
    <source>
        <dbReference type="Pfam" id="PF13358"/>
    </source>
</evidence>
<dbReference type="AlphaFoldDB" id="A0A9P3USP8"/>
<protein>
    <recommendedName>
        <fullName evidence="1">Tc1-like transposase DDE domain-containing protein</fullName>
    </recommendedName>
</protein>
<dbReference type="GO" id="GO:0003676">
    <property type="term" value="F:nucleic acid binding"/>
    <property type="evidence" value="ECO:0007669"/>
    <property type="project" value="InterPro"/>
</dbReference>
<accession>A0A9P3USP8</accession>
<gene>
    <name evidence="2" type="ORF">LshimejAT787_1201790</name>
</gene>
<organism evidence="2 3">
    <name type="scientific">Lyophyllum shimeji</name>
    <name type="common">Hon-shimeji</name>
    <name type="synonym">Tricholoma shimeji</name>
    <dbReference type="NCBI Taxonomy" id="47721"/>
    <lineage>
        <taxon>Eukaryota</taxon>
        <taxon>Fungi</taxon>
        <taxon>Dikarya</taxon>
        <taxon>Basidiomycota</taxon>
        <taxon>Agaricomycotina</taxon>
        <taxon>Agaricomycetes</taxon>
        <taxon>Agaricomycetidae</taxon>
        <taxon>Agaricales</taxon>
        <taxon>Tricholomatineae</taxon>
        <taxon>Lyophyllaceae</taxon>
        <taxon>Lyophyllum</taxon>
    </lineage>
</organism>
<reference evidence="2" key="1">
    <citation type="submission" date="2022-07" db="EMBL/GenBank/DDBJ databases">
        <title>The genome of Lyophyllum shimeji provides insight into the initial evolution of ectomycorrhizal fungal genome.</title>
        <authorList>
            <person name="Kobayashi Y."/>
            <person name="Shibata T."/>
            <person name="Hirakawa H."/>
            <person name="Shigenobu S."/>
            <person name="Nishiyama T."/>
            <person name="Yamada A."/>
            <person name="Hasebe M."/>
            <person name="Kawaguchi M."/>
        </authorList>
    </citation>
    <scope>NUCLEOTIDE SEQUENCE</scope>
    <source>
        <strain evidence="2">AT787</strain>
    </source>
</reference>
<dbReference type="NCBIfam" id="NF033545">
    <property type="entry name" value="transpos_IS630"/>
    <property type="match status" value="1"/>
</dbReference>
<dbReference type="InterPro" id="IPR036397">
    <property type="entry name" value="RNaseH_sf"/>
</dbReference>
<dbReference type="Pfam" id="PF13358">
    <property type="entry name" value="DDE_3"/>
    <property type="match status" value="1"/>
</dbReference>
<name>A0A9P3USP8_LYOSH</name>
<keyword evidence="3" id="KW-1185">Reference proteome</keyword>
<dbReference type="OrthoDB" id="2142724at2759"/>
<comment type="caution">
    <text evidence="2">The sequence shown here is derived from an EMBL/GenBank/DDBJ whole genome shotgun (WGS) entry which is preliminary data.</text>
</comment>
<feature type="domain" description="Tc1-like transposase DDE" evidence="1">
    <location>
        <begin position="149"/>
        <end position="286"/>
    </location>
</feature>
<dbReference type="InterPro" id="IPR047655">
    <property type="entry name" value="Transpos_IS630-like"/>
</dbReference>
<dbReference type="EMBL" id="BRPK01000012">
    <property type="protein sequence ID" value="GLB42730.1"/>
    <property type="molecule type" value="Genomic_DNA"/>
</dbReference>
<proteinExistence type="predicted"/>
<dbReference type="Proteomes" id="UP001063166">
    <property type="component" value="Unassembled WGS sequence"/>
</dbReference>